<evidence type="ECO:0000313" key="2">
    <source>
        <dbReference type="EMBL" id="KAK1632606.1"/>
    </source>
</evidence>
<dbReference type="InterPro" id="IPR050796">
    <property type="entry name" value="SCF_F-box_component"/>
</dbReference>
<dbReference type="PANTHER" id="PTHR31672">
    <property type="entry name" value="BNACNNG10540D PROTEIN"/>
    <property type="match status" value="1"/>
</dbReference>
<dbReference type="InterPro" id="IPR001810">
    <property type="entry name" value="F-box_dom"/>
</dbReference>
<protein>
    <recommendedName>
        <fullName evidence="1">F-box domain-containing protein</fullName>
    </recommendedName>
</protein>
<dbReference type="InterPro" id="IPR017451">
    <property type="entry name" value="F-box-assoc_interact_dom"/>
</dbReference>
<dbReference type="InterPro" id="IPR013187">
    <property type="entry name" value="F-box-assoc_dom_typ3"/>
</dbReference>
<feature type="domain" description="F-box" evidence="1">
    <location>
        <begin position="17"/>
        <end position="58"/>
    </location>
</feature>
<dbReference type="SUPFAM" id="SSF81383">
    <property type="entry name" value="F-box domain"/>
    <property type="match status" value="1"/>
</dbReference>
<dbReference type="Pfam" id="PF08268">
    <property type="entry name" value="FBA_3"/>
    <property type="match status" value="1"/>
</dbReference>
<organism evidence="2 3">
    <name type="scientific">Lolium multiflorum</name>
    <name type="common">Italian ryegrass</name>
    <name type="synonym">Lolium perenne subsp. multiflorum</name>
    <dbReference type="NCBI Taxonomy" id="4521"/>
    <lineage>
        <taxon>Eukaryota</taxon>
        <taxon>Viridiplantae</taxon>
        <taxon>Streptophyta</taxon>
        <taxon>Embryophyta</taxon>
        <taxon>Tracheophyta</taxon>
        <taxon>Spermatophyta</taxon>
        <taxon>Magnoliopsida</taxon>
        <taxon>Liliopsida</taxon>
        <taxon>Poales</taxon>
        <taxon>Poaceae</taxon>
        <taxon>BOP clade</taxon>
        <taxon>Pooideae</taxon>
        <taxon>Poodae</taxon>
        <taxon>Poeae</taxon>
        <taxon>Poeae Chloroplast Group 2 (Poeae type)</taxon>
        <taxon>Loliodinae</taxon>
        <taxon>Loliinae</taxon>
        <taxon>Lolium</taxon>
    </lineage>
</organism>
<dbReference type="PANTHER" id="PTHR31672:SF2">
    <property type="entry name" value="F-BOX DOMAIN-CONTAINING PROTEIN"/>
    <property type="match status" value="1"/>
</dbReference>
<accession>A0AAD8RZ73</accession>
<dbReference type="CDD" id="cd22157">
    <property type="entry name" value="F-box_AtFBW1-like"/>
    <property type="match status" value="1"/>
</dbReference>
<sequence length="379" mass="42411">MAEATDGEGATPLHQSLPDEIVIWEVLVRLPPKSLLRCRAVCRAWSRATSTRDFLVAHHVRQPNLPLVCDFRKSGIDVVPFDHQAGVAAAGQLQPLARLDTTLSNMVASCDGLFLLSDDDDTKFSICNPTTRQYAPLHQLDDYAQHEELDFTVLAMYPHSPTGEYRLLVELRLDADQARLFVFTIGSTDPPRHLGCPDAWEEIHDAWEEIHPASVLIHGSLHWYIGHTIMVFDTTAESFRQMRSPVVSGVADLFQIGGTLGISSFNYGVTVADIWAMEDYEGEVWAFKQKVELPVAELGKQFGEYYEDWCVFVQSWDGDFFGLAKFAEGLLHIDMDGKLVASFHGEMLGLSPLWLKQTLVQHAFFATLEGYVVNGPPFV</sequence>
<reference evidence="2" key="1">
    <citation type="submission" date="2023-07" db="EMBL/GenBank/DDBJ databases">
        <title>A chromosome-level genome assembly of Lolium multiflorum.</title>
        <authorList>
            <person name="Chen Y."/>
            <person name="Copetti D."/>
            <person name="Kolliker R."/>
            <person name="Studer B."/>
        </authorList>
    </citation>
    <scope>NUCLEOTIDE SEQUENCE</scope>
    <source>
        <strain evidence="2">02402/16</strain>
        <tissue evidence="2">Leaf</tissue>
    </source>
</reference>
<dbReference type="Gene3D" id="1.20.1280.50">
    <property type="match status" value="1"/>
</dbReference>
<name>A0AAD8RZ73_LOLMU</name>
<keyword evidence="3" id="KW-1185">Reference proteome</keyword>
<dbReference type="NCBIfam" id="TIGR01640">
    <property type="entry name" value="F_box_assoc_1"/>
    <property type="match status" value="1"/>
</dbReference>
<dbReference type="Pfam" id="PF12937">
    <property type="entry name" value="F-box-like"/>
    <property type="match status" value="1"/>
</dbReference>
<dbReference type="EMBL" id="JAUUTY010000005">
    <property type="protein sequence ID" value="KAK1632606.1"/>
    <property type="molecule type" value="Genomic_DNA"/>
</dbReference>
<evidence type="ECO:0000259" key="1">
    <source>
        <dbReference type="SMART" id="SM00256"/>
    </source>
</evidence>
<comment type="caution">
    <text evidence="2">The sequence shown here is derived from an EMBL/GenBank/DDBJ whole genome shotgun (WGS) entry which is preliminary data.</text>
</comment>
<dbReference type="Proteomes" id="UP001231189">
    <property type="component" value="Unassembled WGS sequence"/>
</dbReference>
<dbReference type="AlphaFoldDB" id="A0AAD8RZ73"/>
<proteinExistence type="predicted"/>
<dbReference type="InterPro" id="IPR036047">
    <property type="entry name" value="F-box-like_dom_sf"/>
</dbReference>
<dbReference type="SMART" id="SM00256">
    <property type="entry name" value="FBOX"/>
    <property type="match status" value="1"/>
</dbReference>
<evidence type="ECO:0000313" key="3">
    <source>
        <dbReference type="Proteomes" id="UP001231189"/>
    </source>
</evidence>
<gene>
    <name evidence="2" type="ORF">QYE76_006921</name>
</gene>